<dbReference type="EC" id="1.11.1.6" evidence="4"/>
<evidence type="ECO:0000256" key="1">
    <source>
        <dbReference type="ARBA" id="ARBA00007644"/>
    </source>
</evidence>
<keyword evidence="2" id="KW-0479">Metal-binding</keyword>
<protein>
    <submittedName>
        <fullName evidence="4">Manganese catalase</fullName>
        <ecNumber evidence="4">1.11.1.6</ecNumber>
    </submittedName>
</protein>
<dbReference type="EMBL" id="CADCVL010000352">
    <property type="protein sequence ID" value="CAA9490200.1"/>
    <property type="molecule type" value="Genomic_DNA"/>
</dbReference>
<feature type="binding site" evidence="3">
    <location>
        <position position="233"/>
    </location>
    <ligand>
        <name>Ca(2+)</name>
        <dbReference type="ChEBI" id="CHEBI:29108"/>
    </ligand>
</feature>
<name>A0A6J4SF62_9ACTN</name>
<dbReference type="Gene3D" id="1.20.1260.10">
    <property type="match status" value="1"/>
</dbReference>
<dbReference type="SUPFAM" id="SSF47240">
    <property type="entry name" value="Ferritin-like"/>
    <property type="match status" value="1"/>
</dbReference>
<accession>A0A6J4SF62</accession>
<feature type="binding site" evidence="2">
    <location>
        <position position="184"/>
    </location>
    <ligand>
        <name>Mn(2+)</name>
        <dbReference type="ChEBI" id="CHEBI:29035"/>
        <label>1</label>
    </ligand>
</feature>
<dbReference type="InterPro" id="IPR007760">
    <property type="entry name" value="Mn_catalase"/>
</dbReference>
<keyword evidence="3" id="KW-0106">Calcium</keyword>
<keyword evidence="2" id="KW-0464">Manganese</keyword>
<keyword evidence="4" id="KW-0575">Peroxidase</keyword>
<dbReference type="GO" id="GO:0004096">
    <property type="term" value="F:catalase activity"/>
    <property type="evidence" value="ECO:0007669"/>
    <property type="project" value="UniProtKB-EC"/>
</dbReference>
<comment type="similarity">
    <text evidence="1">Belongs to the manganese catalase family.</text>
</comment>
<feature type="binding site" evidence="2">
    <location>
        <position position="36"/>
    </location>
    <ligand>
        <name>Mn(2+)</name>
        <dbReference type="ChEBI" id="CHEBI:29035"/>
        <label>1</label>
    </ligand>
</feature>
<reference evidence="4" key="1">
    <citation type="submission" date="2020-02" db="EMBL/GenBank/DDBJ databases">
        <authorList>
            <person name="Meier V. D."/>
        </authorList>
    </citation>
    <scope>NUCLEOTIDE SEQUENCE</scope>
    <source>
        <strain evidence="4">AVDCRST_MAG65</strain>
    </source>
</reference>
<evidence type="ECO:0000313" key="4">
    <source>
        <dbReference type="EMBL" id="CAA9490200.1"/>
    </source>
</evidence>
<evidence type="ECO:0000256" key="3">
    <source>
        <dbReference type="PIRSR" id="PIRSR607760-2"/>
    </source>
</evidence>
<proteinExistence type="inferred from homology"/>
<comment type="cofactor">
    <cofactor evidence="3">
        <name>Ca(2+)</name>
        <dbReference type="ChEBI" id="CHEBI:29108"/>
    </cofactor>
    <text evidence="3">Binds 1 Ca(2+) ion per subunit.</text>
</comment>
<feature type="binding site" evidence="2">
    <location>
        <position position="151"/>
    </location>
    <ligand>
        <name>Mn(2+)</name>
        <dbReference type="ChEBI" id="CHEBI:29035"/>
        <label>1</label>
    </ligand>
</feature>
<evidence type="ECO:0000256" key="2">
    <source>
        <dbReference type="PIRSR" id="PIRSR607760-1"/>
    </source>
</evidence>
<dbReference type="CDD" id="cd01051">
    <property type="entry name" value="Mn_catalase"/>
    <property type="match status" value="1"/>
</dbReference>
<dbReference type="InterPro" id="IPR009078">
    <property type="entry name" value="Ferritin-like_SF"/>
</dbReference>
<dbReference type="AlphaFoldDB" id="A0A6J4SF62"/>
<keyword evidence="4" id="KW-0560">Oxidoreductase</keyword>
<feature type="binding site" evidence="2">
    <location>
        <position position="73"/>
    </location>
    <ligand>
        <name>Mn(2+)</name>
        <dbReference type="ChEBI" id="CHEBI:29035"/>
        <label>1</label>
    </ligand>
</feature>
<sequence>MIHRIDRWAVELPPPSEPDPAGASVVQELMGGRFGEMSTLMNYTFQSFNFRHRQGARPFYDLIANIAAEEFGHVEVVAAAINSMLTGAAEDDVPPSAPMADLKALASNPHHYIAGGLASLPQNSQGRPWNGDYVFSSGDLIQDLTHNFFLESGARREKLRVYETVDHPAARALTGYLLVRGGVHQVAYARAVELITGADLSKLFPTPRIPTDKIPESQPYIKRGEHLKLYRFSPDDYRELVAVFNGPHPETGEPLEVVDHPPEGFVPVDLPPQRAVSTPDYAPEEIAEIARQLRLRAGLSDEPLGEVIPAQAGLMAKAKGAIDRVTP</sequence>
<gene>
    <name evidence="4" type="ORF">AVDCRST_MAG65-1974</name>
</gene>
<dbReference type="InterPro" id="IPR012347">
    <property type="entry name" value="Ferritin-like"/>
</dbReference>
<dbReference type="Pfam" id="PF05067">
    <property type="entry name" value="Mn_catalase"/>
    <property type="match status" value="1"/>
</dbReference>
<feature type="binding site" evidence="3">
    <location>
        <position position="61"/>
    </location>
    <ligand>
        <name>Ca(2+)</name>
        <dbReference type="ChEBI" id="CHEBI:29108"/>
    </ligand>
</feature>
<organism evidence="4">
    <name type="scientific">uncultured Solirubrobacteraceae bacterium</name>
    <dbReference type="NCBI Taxonomy" id="1162706"/>
    <lineage>
        <taxon>Bacteria</taxon>
        <taxon>Bacillati</taxon>
        <taxon>Actinomycetota</taxon>
        <taxon>Thermoleophilia</taxon>
        <taxon>Solirubrobacterales</taxon>
        <taxon>Solirubrobacteraceae</taxon>
        <taxon>environmental samples</taxon>
    </lineage>
</organism>
<dbReference type="GO" id="GO:0046872">
    <property type="term" value="F:metal ion binding"/>
    <property type="evidence" value="ECO:0007669"/>
    <property type="project" value="UniProtKB-KW"/>
</dbReference>
<feature type="binding site" evidence="2">
    <location>
        <position position="70"/>
    </location>
    <ligand>
        <name>Mn(2+)</name>
        <dbReference type="ChEBI" id="CHEBI:29035"/>
        <label>1</label>
    </ligand>
</feature>
<comment type="cofactor">
    <cofactor evidence="2">
        <name>Mn(2+)</name>
        <dbReference type="ChEBI" id="CHEBI:29035"/>
    </cofactor>
    <text evidence="2">Binds 2 manganese ions per subunit.</text>
</comment>
<dbReference type="InterPro" id="IPR039377">
    <property type="entry name" value="Mn_catalase_dom"/>
</dbReference>